<name>A0A0R1NU45_9LACO</name>
<accession>A0A0R1NU45</accession>
<dbReference type="InterPro" id="IPR015947">
    <property type="entry name" value="PUA-like_sf"/>
</dbReference>
<keyword evidence="3" id="KW-1185">Reference proteome</keyword>
<proteinExistence type="predicted"/>
<dbReference type="InterPro" id="IPR002740">
    <property type="entry name" value="EVE_domain"/>
</dbReference>
<dbReference type="AlphaFoldDB" id="A0A0R1NU45"/>
<dbReference type="Gene3D" id="3.10.590.10">
    <property type="entry name" value="ph1033 like domains"/>
    <property type="match status" value="1"/>
</dbReference>
<gene>
    <name evidence="2" type="ORF">FC98_GL001851</name>
</gene>
<dbReference type="Pfam" id="PF01878">
    <property type="entry name" value="EVE"/>
    <property type="match status" value="1"/>
</dbReference>
<evidence type="ECO:0000313" key="2">
    <source>
        <dbReference type="EMBL" id="KRL20139.1"/>
    </source>
</evidence>
<dbReference type="SUPFAM" id="SSF88697">
    <property type="entry name" value="PUA domain-like"/>
    <property type="match status" value="1"/>
</dbReference>
<dbReference type="Proteomes" id="UP000051439">
    <property type="component" value="Unassembled WGS sequence"/>
</dbReference>
<protein>
    <recommendedName>
        <fullName evidence="1">EVE domain-containing protein</fullName>
    </recommendedName>
</protein>
<dbReference type="CDD" id="cd21132">
    <property type="entry name" value="EVE-like"/>
    <property type="match status" value="1"/>
</dbReference>
<sequence length="145" mass="16726">MIVTKYWIGVVPKEYVNIAVEGNFCQVCNGKKQFIDKLAPGDHLIYYSPKLTITTKEKYQKFIAAGTVVSADSFQVEMLPGFTPYRKRMTFETIKREVPLAEIRDENAWKSVRANLRFGLMQVSESLFVTIYDKMMTPGENHFNK</sequence>
<comment type="caution">
    <text evidence="2">The sequence shown here is derived from an EMBL/GenBank/DDBJ whole genome shotgun (WGS) entry which is preliminary data.</text>
</comment>
<dbReference type="EMBL" id="AZEB01000036">
    <property type="protein sequence ID" value="KRL20139.1"/>
    <property type="molecule type" value="Genomic_DNA"/>
</dbReference>
<reference evidence="2 3" key="1">
    <citation type="journal article" date="2015" name="Genome Announc.">
        <title>Expanding the biotechnology potential of lactobacilli through comparative genomics of 213 strains and associated genera.</title>
        <authorList>
            <person name="Sun Z."/>
            <person name="Harris H.M."/>
            <person name="McCann A."/>
            <person name="Guo C."/>
            <person name="Argimon S."/>
            <person name="Zhang W."/>
            <person name="Yang X."/>
            <person name="Jeffery I.B."/>
            <person name="Cooney J.C."/>
            <person name="Kagawa T.F."/>
            <person name="Liu W."/>
            <person name="Song Y."/>
            <person name="Salvetti E."/>
            <person name="Wrobel A."/>
            <person name="Rasinkangas P."/>
            <person name="Parkhill J."/>
            <person name="Rea M.C."/>
            <person name="O'Sullivan O."/>
            <person name="Ritari J."/>
            <person name="Douillard F.P."/>
            <person name="Paul Ross R."/>
            <person name="Yang R."/>
            <person name="Briner A.E."/>
            <person name="Felis G.E."/>
            <person name="de Vos W.M."/>
            <person name="Barrangou R."/>
            <person name="Klaenhammer T.R."/>
            <person name="Caufield P.W."/>
            <person name="Cui Y."/>
            <person name="Zhang H."/>
            <person name="O'Toole P.W."/>
        </authorList>
    </citation>
    <scope>NUCLEOTIDE SEQUENCE [LARGE SCALE GENOMIC DNA]</scope>
    <source>
        <strain evidence="2 3">DSM 19906</strain>
    </source>
</reference>
<organism evidence="2 3">
    <name type="scientific">Lentilactobacillus kisonensis DSM 19906 = JCM 15041</name>
    <dbReference type="NCBI Taxonomy" id="1423766"/>
    <lineage>
        <taxon>Bacteria</taxon>
        <taxon>Bacillati</taxon>
        <taxon>Bacillota</taxon>
        <taxon>Bacilli</taxon>
        <taxon>Lactobacillales</taxon>
        <taxon>Lactobacillaceae</taxon>
        <taxon>Lentilactobacillus</taxon>
    </lineage>
</organism>
<evidence type="ECO:0000313" key="3">
    <source>
        <dbReference type="Proteomes" id="UP000051439"/>
    </source>
</evidence>
<feature type="domain" description="EVE" evidence="1">
    <location>
        <begin position="5"/>
        <end position="132"/>
    </location>
</feature>
<evidence type="ECO:0000259" key="1">
    <source>
        <dbReference type="Pfam" id="PF01878"/>
    </source>
</evidence>
<dbReference type="PATRIC" id="fig|1423766.4.peg.1915"/>